<comment type="caution">
    <text evidence="2">The sequence shown here is derived from an EMBL/GenBank/DDBJ whole genome shotgun (WGS) entry which is preliminary data.</text>
</comment>
<reference evidence="2" key="2">
    <citation type="submission" date="2023-01" db="EMBL/GenBank/DDBJ databases">
        <authorList>
            <person name="Petersen C."/>
        </authorList>
    </citation>
    <scope>NUCLEOTIDE SEQUENCE</scope>
    <source>
        <strain evidence="2">IBT 12815</strain>
    </source>
</reference>
<reference evidence="2" key="1">
    <citation type="journal article" date="2023" name="IMA Fungus">
        <title>Comparative genomic study of the Penicillium genus elucidates a diverse pangenome and 15 lateral gene transfer events.</title>
        <authorList>
            <person name="Petersen C."/>
            <person name="Sorensen T."/>
            <person name="Nielsen M.R."/>
            <person name="Sondergaard T.E."/>
            <person name="Sorensen J.L."/>
            <person name="Fitzpatrick D.A."/>
            <person name="Frisvad J.C."/>
            <person name="Nielsen K.L."/>
        </authorList>
    </citation>
    <scope>NUCLEOTIDE SEQUENCE</scope>
    <source>
        <strain evidence="2">IBT 12815</strain>
    </source>
</reference>
<keyword evidence="3" id="KW-1185">Reference proteome</keyword>
<gene>
    <name evidence="2" type="ORF">N7537_006142</name>
</gene>
<evidence type="ECO:0000313" key="2">
    <source>
        <dbReference type="EMBL" id="KAJ5603186.1"/>
    </source>
</evidence>
<sequence length="249" mass="28131">MDDRHHFTQIPDQGTVPGVSSRETEMTLNPYISLQYDIEEAHKKFIQYAEIIAQGDPLALKVGDLVFYSEVERTAARLFGQRRPRMIECTTDRPIQWTEVFLQPLGPGDFQQQENGTYQCRIRGTLIEVSEANYTQIITGVPGRLLQPSQNLSSEENERRVWLILSSYLQQTRQNLQSMPLIARATEGESSNTGLVAHHPFSANRRAINGRSGLTSGNTSDRIRLWLMDVEVLSTTDDDAESTGSDIPY</sequence>
<dbReference type="RefSeq" id="XP_056752984.1">
    <property type="nucleotide sequence ID" value="XM_056897199.1"/>
</dbReference>
<dbReference type="GeneID" id="81587441"/>
<dbReference type="AlphaFoldDB" id="A0AAD6E755"/>
<name>A0AAD6E755_9EURO</name>
<feature type="region of interest" description="Disordered" evidence="1">
    <location>
        <begin position="1"/>
        <end position="22"/>
    </location>
</feature>
<evidence type="ECO:0000313" key="3">
    <source>
        <dbReference type="Proteomes" id="UP001213799"/>
    </source>
</evidence>
<dbReference type="EMBL" id="JAQJAE010000003">
    <property type="protein sequence ID" value="KAJ5603186.1"/>
    <property type="molecule type" value="Genomic_DNA"/>
</dbReference>
<dbReference type="Proteomes" id="UP001213799">
    <property type="component" value="Unassembled WGS sequence"/>
</dbReference>
<protein>
    <submittedName>
        <fullName evidence="2">Uncharacterized protein</fullName>
    </submittedName>
</protein>
<accession>A0AAD6E755</accession>
<evidence type="ECO:0000256" key="1">
    <source>
        <dbReference type="SAM" id="MobiDB-lite"/>
    </source>
</evidence>
<organism evidence="2 3">
    <name type="scientific">Penicillium hordei</name>
    <dbReference type="NCBI Taxonomy" id="40994"/>
    <lineage>
        <taxon>Eukaryota</taxon>
        <taxon>Fungi</taxon>
        <taxon>Dikarya</taxon>
        <taxon>Ascomycota</taxon>
        <taxon>Pezizomycotina</taxon>
        <taxon>Eurotiomycetes</taxon>
        <taxon>Eurotiomycetidae</taxon>
        <taxon>Eurotiales</taxon>
        <taxon>Aspergillaceae</taxon>
        <taxon>Penicillium</taxon>
    </lineage>
</organism>
<proteinExistence type="predicted"/>